<evidence type="ECO:0000313" key="7">
    <source>
        <dbReference type="EMBL" id="QLC50586.1"/>
    </source>
</evidence>
<feature type="transmembrane region" description="Helical" evidence="6">
    <location>
        <begin position="103"/>
        <end position="122"/>
    </location>
</feature>
<feature type="transmembrane region" description="Helical" evidence="6">
    <location>
        <begin position="380"/>
        <end position="398"/>
    </location>
</feature>
<keyword evidence="4 6" id="KW-1133">Transmembrane helix</keyword>
<evidence type="ECO:0000256" key="6">
    <source>
        <dbReference type="SAM" id="Phobius"/>
    </source>
</evidence>
<feature type="transmembrane region" description="Helical" evidence="6">
    <location>
        <begin position="204"/>
        <end position="226"/>
    </location>
</feature>
<keyword evidence="8" id="KW-1185">Reference proteome</keyword>
<keyword evidence="5 6" id="KW-0472">Membrane</keyword>
<dbReference type="AlphaFoldDB" id="A0A7D5I1K5"/>
<gene>
    <name evidence="7" type="ORF">HWN40_10260</name>
</gene>
<dbReference type="PIRSF" id="PIRSF006060">
    <property type="entry name" value="AA_transporter"/>
    <property type="match status" value="1"/>
</dbReference>
<organism evidence="7 8">
    <name type="scientific">Methanolobus zinderi</name>
    <dbReference type="NCBI Taxonomy" id="536044"/>
    <lineage>
        <taxon>Archaea</taxon>
        <taxon>Methanobacteriati</taxon>
        <taxon>Methanobacteriota</taxon>
        <taxon>Stenosarchaea group</taxon>
        <taxon>Methanomicrobia</taxon>
        <taxon>Methanosarcinales</taxon>
        <taxon>Methanosarcinaceae</taxon>
        <taxon>Methanolobus</taxon>
    </lineage>
</organism>
<evidence type="ECO:0000256" key="5">
    <source>
        <dbReference type="ARBA" id="ARBA00023136"/>
    </source>
</evidence>
<feature type="transmembrane region" description="Helical" evidence="6">
    <location>
        <begin position="295"/>
        <end position="316"/>
    </location>
</feature>
<evidence type="ECO:0000313" key="8">
    <source>
        <dbReference type="Proteomes" id="UP000509594"/>
    </source>
</evidence>
<evidence type="ECO:0000256" key="4">
    <source>
        <dbReference type="ARBA" id="ARBA00022989"/>
    </source>
</evidence>
<keyword evidence="2" id="KW-1003">Cell membrane</keyword>
<evidence type="ECO:0000256" key="3">
    <source>
        <dbReference type="ARBA" id="ARBA00022692"/>
    </source>
</evidence>
<dbReference type="KEGG" id="mzi:HWN40_10260"/>
<dbReference type="Pfam" id="PF13520">
    <property type="entry name" value="AA_permease_2"/>
    <property type="match status" value="1"/>
</dbReference>
<dbReference type="GO" id="GO:0022857">
    <property type="term" value="F:transmembrane transporter activity"/>
    <property type="evidence" value="ECO:0007669"/>
    <property type="project" value="InterPro"/>
</dbReference>
<dbReference type="PANTHER" id="PTHR42770">
    <property type="entry name" value="AMINO ACID TRANSPORTER-RELATED"/>
    <property type="match status" value="1"/>
</dbReference>
<dbReference type="PANTHER" id="PTHR42770:SF11">
    <property type="entry name" value="INNER MEMBRANE TRANSPORT PROTEIN YBAT"/>
    <property type="match status" value="1"/>
</dbReference>
<comment type="subcellular location">
    <subcellularLocation>
        <location evidence="1">Cell membrane</location>
        <topology evidence="1">Multi-pass membrane protein</topology>
    </subcellularLocation>
</comment>
<feature type="transmembrane region" description="Helical" evidence="6">
    <location>
        <begin position="246"/>
        <end position="274"/>
    </location>
</feature>
<feature type="transmembrane region" description="Helical" evidence="6">
    <location>
        <begin position="353"/>
        <end position="374"/>
    </location>
</feature>
<feature type="transmembrane region" description="Helical" evidence="6">
    <location>
        <begin position="134"/>
        <end position="153"/>
    </location>
</feature>
<reference evidence="7 8" key="1">
    <citation type="submission" date="2020-06" db="EMBL/GenBank/DDBJ databases">
        <title>Methanolobus halotolerans sp. nov., isolated from a saline lake Tus in Siberia.</title>
        <authorList>
            <person name="Shen Y."/>
            <person name="Chen S.-C."/>
            <person name="Lai M.-C."/>
            <person name="Huang H.-H."/>
            <person name="Chiu H.-H."/>
            <person name="Tang S.-L."/>
            <person name="Rogozin D.Y."/>
            <person name="Degermendzhy A.G."/>
        </authorList>
    </citation>
    <scope>NUCLEOTIDE SEQUENCE [LARGE SCALE GENOMIC DNA]</scope>
    <source>
        <strain evidence="7 8">DSM 21339</strain>
    </source>
</reference>
<keyword evidence="3 6" id="KW-0812">Transmembrane</keyword>
<feature type="transmembrane region" description="Helical" evidence="6">
    <location>
        <begin position="71"/>
        <end position="91"/>
    </location>
</feature>
<accession>A0A7D5I1K5</accession>
<feature type="transmembrane region" description="Helical" evidence="6">
    <location>
        <begin position="20"/>
        <end position="40"/>
    </location>
</feature>
<dbReference type="GO" id="GO:0005886">
    <property type="term" value="C:plasma membrane"/>
    <property type="evidence" value="ECO:0007669"/>
    <property type="project" value="UniProtKB-SubCell"/>
</dbReference>
<protein>
    <submittedName>
        <fullName evidence="7">Amino acid permease</fullName>
    </submittedName>
</protein>
<dbReference type="EMBL" id="CP058215">
    <property type="protein sequence ID" value="QLC50586.1"/>
    <property type="molecule type" value="Genomic_DNA"/>
</dbReference>
<dbReference type="InterPro" id="IPR002293">
    <property type="entry name" value="AA/rel_permease1"/>
</dbReference>
<dbReference type="InterPro" id="IPR050367">
    <property type="entry name" value="APC_superfamily"/>
</dbReference>
<sequence>MVGGGIFAVLGIAVQLSGKATPIAFFMAGMVALVTSYSYAKLSVKFPSEGGTVEFLNQAFGEGILTGGMNVLLWLSYVVMLSLYAYAFGSYGSVFFPASAQTLMKHVLISGVVILLTSLNIIGSRVVGKAEEWIVGFKLAILITFIAFGIRGVGSQQLFSLAGSGPLQLLAGGMIIFLAYEGFELIANTAKDVEDPGKTLPRAYYTAVVFVIILYVLIAIVTVGNVSVDTIVQAKDYALAVAAKPFMGNIGFSLIAVAALLSTASAINATLYGASRVSYIIAKDGELPPSLEKKIWNRPVEGLLITSIFTLIIANIFDLSSISIMGSAGFLLIFAGVNAANLVLSRKTNSSRVLSATGVFVCIVALIALIWHTVSVSFNSIWILIVMVVSSFAVEAVYRNITGRGIKKIHKNNR</sequence>
<evidence type="ECO:0000256" key="1">
    <source>
        <dbReference type="ARBA" id="ARBA00004651"/>
    </source>
</evidence>
<proteinExistence type="predicted"/>
<dbReference type="Gene3D" id="1.20.1740.10">
    <property type="entry name" value="Amino acid/polyamine transporter I"/>
    <property type="match status" value="1"/>
</dbReference>
<name>A0A7D5I1K5_9EURY</name>
<dbReference type="Proteomes" id="UP000509594">
    <property type="component" value="Chromosome"/>
</dbReference>
<feature type="transmembrane region" description="Helical" evidence="6">
    <location>
        <begin position="322"/>
        <end position="344"/>
    </location>
</feature>
<evidence type="ECO:0000256" key="2">
    <source>
        <dbReference type="ARBA" id="ARBA00022475"/>
    </source>
</evidence>
<feature type="transmembrane region" description="Helical" evidence="6">
    <location>
        <begin position="165"/>
        <end position="183"/>
    </location>
</feature>